<feature type="compositionally biased region" description="Polar residues" evidence="1">
    <location>
        <begin position="7"/>
        <end position="18"/>
    </location>
</feature>
<name>A0A6J4H2T3_9PROT</name>
<organism evidence="2">
    <name type="scientific">uncultured Acetobacteraceae bacterium</name>
    <dbReference type="NCBI Taxonomy" id="169975"/>
    <lineage>
        <taxon>Bacteria</taxon>
        <taxon>Pseudomonadati</taxon>
        <taxon>Pseudomonadota</taxon>
        <taxon>Alphaproteobacteria</taxon>
        <taxon>Acetobacterales</taxon>
        <taxon>Acetobacteraceae</taxon>
        <taxon>environmental samples</taxon>
    </lineage>
</organism>
<gene>
    <name evidence="2" type="ORF">AVDCRST_MAG08-219</name>
</gene>
<protein>
    <submittedName>
        <fullName evidence="2">Uncharacterized protein</fullName>
    </submittedName>
</protein>
<feature type="compositionally biased region" description="Low complexity" evidence="1">
    <location>
        <begin position="132"/>
        <end position="147"/>
    </location>
</feature>
<feature type="non-terminal residue" evidence="2">
    <location>
        <position position="1"/>
    </location>
</feature>
<dbReference type="EMBL" id="CADCTG010000021">
    <property type="protein sequence ID" value="CAA9212748.1"/>
    <property type="molecule type" value="Genomic_DNA"/>
</dbReference>
<feature type="region of interest" description="Disordered" evidence="1">
    <location>
        <begin position="1"/>
        <end position="60"/>
    </location>
</feature>
<feature type="compositionally biased region" description="Low complexity" evidence="1">
    <location>
        <begin position="38"/>
        <end position="54"/>
    </location>
</feature>
<evidence type="ECO:0000256" key="1">
    <source>
        <dbReference type="SAM" id="MobiDB-lite"/>
    </source>
</evidence>
<feature type="non-terminal residue" evidence="2">
    <location>
        <position position="172"/>
    </location>
</feature>
<accession>A0A6J4H2T3</accession>
<sequence>CRLTARRTPSSLGPSRSGWSARKAGGRCWRPTKRSGRRWPAASASPRSSTSGRSCACGRNRTAPCAPRAVWPPRWSSSASSPWSRCRSAWRRRWRSGCCRRGWNRRTSRTTQRTRSPPGTASPTWARPWRNSSPWRSTPTRGRPTRSCPRKPTTPEDIPWPHWRSCAATRAI</sequence>
<proteinExistence type="predicted"/>
<evidence type="ECO:0000313" key="2">
    <source>
        <dbReference type="EMBL" id="CAA9212748.1"/>
    </source>
</evidence>
<feature type="region of interest" description="Disordered" evidence="1">
    <location>
        <begin position="105"/>
        <end position="161"/>
    </location>
</feature>
<feature type="compositionally biased region" description="Low complexity" evidence="1">
    <location>
        <begin position="109"/>
        <end position="119"/>
    </location>
</feature>
<reference evidence="2" key="1">
    <citation type="submission" date="2020-02" db="EMBL/GenBank/DDBJ databases">
        <authorList>
            <person name="Meier V. D."/>
        </authorList>
    </citation>
    <scope>NUCLEOTIDE SEQUENCE</scope>
    <source>
        <strain evidence="2">AVDCRST_MAG08</strain>
    </source>
</reference>
<dbReference type="AlphaFoldDB" id="A0A6J4H2T3"/>